<dbReference type="EMBL" id="NCKW01015484">
    <property type="protein sequence ID" value="POM62883.1"/>
    <property type="molecule type" value="Genomic_DNA"/>
</dbReference>
<feature type="region of interest" description="Disordered" evidence="1">
    <location>
        <begin position="74"/>
        <end position="127"/>
    </location>
</feature>
<name>A0A2P4XBF1_9STRA</name>
<reference evidence="2 3" key="1">
    <citation type="journal article" date="2017" name="Genome Biol. Evol.">
        <title>Phytophthora megakarya and P. palmivora, closely related causal agents of cacao black pod rot, underwent increases in genome sizes and gene numbers by different mechanisms.</title>
        <authorList>
            <person name="Ali S.S."/>
            <person name="Shao J."/>
            <person name="Lary D.J."/>
            <person name="Kronmiller B."/>
            <person name="Shen D."/>
            <person name="Strem M.D."/>
            <person name="Amoako-Attah I."/>
            <person name="Akrofi A.Y."/>
            <person name="Begoude B.A."/>
            <person name="Ten Hoopen G.M."/>
            <person name="Coulibaly K."/>
            <person name="Kebe B.I."/>
            <person name="Melnick R.L."/>
            <person name="Guiltinan M.J."/>
            <person name="Tyler B.M."/>
            <person name="Meinhardt L.W."/>
            <person name="Bailey B.A."/>
        </authorList>
    </citation>
    <scope>NUCLEOTIDE SEQUENCE [LARGE SCALE GENOMIC DNA]</scope>
    <source>
        <strain evidence="3">sbr112.9</strain>
    </source>
</reference>
<dbReference type="GO" id="GO:0008270">
    <property type="term" value="F:zinc ion binding"/>
    <property type="evidence" value="ECO:0007669"/>
    <property type="project" value="InterPro"/>
</dbReference>
<dbReference type="OrthoDB" id="123661at2759"/>
<organism evidence="2 3">
    <name type="scientific">Phytophthora palmivora</name>
    <dbReference type="NCBI Taxonomy" id="4796"/>
    <lineage>
        <taxon>Eukaryota</taxon>
        <taxon>Sar</taxon>
        <taxon>Stramenopiles</taxon>
        <taxon>Oomycota</taxon>
        <taxon>Peronosporomycetes</taxon>
        <taxon>Peronosporales</taxon>
        <taxon>Peronosporaceae</taxon>
        <taxon>Phytophthora</taxon>
    </lineage>
</organism>
<keyword evidence="3" id="KW-1185">Reference proteome</keyword>
<dbReference type="GO" id="GO:0003676">
    <property type="term" value="F:nucleic acid binding"/>
    <property type="evidence" value="ECO:0007669"/>
    <property type="project" value="InterPro"/>
</dbReference>
<dbReference type="InterPro" id="IPR036875">
    <property type="entry name" value="Znf_CCHC_sf"/>
</dbReference>
<evidence type="ECO:0000313" key="2">
    <source>
        <dbReference type="EMBL" id="POM62883.1"/>
    </source>
</evidence>
<gene>
    <name evidence="2" type="ORF">PHPALM_27898</name>
</gene>
<dbReference type="AlphaFoldDB" id="A0A2P4XBF1"/>
<protein>
    <recommendedName>
        <fullName evidence="4">CCHC-type domain-containing protein</fullName>
    </recommendedName>
</protein>
<comment type="caution">
    <text evidence="2">The sequence shown here is derived from an EMBL/GenBank/DDBJ whole genome shotgun (WGS) entry which is preliminary data.</text>
</comment>
<feature type="compositionally biased region" description="Basic and acidic residues" evidence="1">
    <location>
        <begin position="109"/>
        <end position="127"/>
    </location>
</feature>
<feature type="compositionally biased region" description="Basic and acidic residues" evidence="1">
    <location>
        <begin position="85"/>
        <end position="98"/>
    </location>
</feature>
<accession>A0A2P4XBF1</accession>
<evidence type="ECO:0000313" key="3">
    <source>
        <dbReference type="Proteomes" id="UP000237271"/>
    </source>
</evidence>
<dbReference type="Proteomes" id="UP000237271">
    <property type="component" value="Unassembled WGS sequence"/>
</dbReference>
<evidence type="ECO:0008006" key="4">
    <source>
        <dbReference type="Google" id="ProtNLM"/>
    </source>
</evidence>
<proteinExistence type="predicted"/>
<sequence>MSEVDQISYYYDGLKRATPHSYIKLQNPTSLSEAMDEGVKYEMSHFGGERRPGREGSERDQRFRGLLRPILSQAKKPFHKRSYKPGHDAPAEQTKNEHVCFYCKKPGHFKRDSNKLKNDQGNENPRR</sequence>
<dbReference type="SUPFAM" id="SSF57756">
    <property type="entry name" value="Retrovirus zinc finger-like domains"/>
    <property type="match status" value="1"/>
</dbReference>
<dbReference type="Gene3D" id="4.10.60.10">
    <property type="entry name" value="Zinc finger, CCHC-type"/>
    <property type="match status" value="1"/>
</dbReference>
<evidence type="ECO:0000256" key="1">
    <source>
        <dbReference type="SAM" id="MobiDB-lite"/>
    </source>
</evidence>